<accession>A0AA40C5W9</accession>
<organism evidence="2 3">
    <name type="scientific">Immersiella caudata</name>
    <dbReference type="NCBI Taxonomy" id="314043"/>
    <lineage>
        <taxon>Eukaryota</taxon>
        <taxon>Fungi</taxon>
        <taxon>Dikarya</taxon>
        <taxon>Ascomycota</taxon>
        <taxon>Pezizomycotina</taxon>
        <taxon>Sordariomycetes</taxon>
        <taxon>Sordariomycetidae</taxon>
        <taxon>Sordariales</taxon>
        <taxon>Lasiosphaeriaceae</taxon>
        <taxon>Immersiella</taxon>
    </lineage>
</organism>
<protein>
    <submittedName>
        <fullName evidence="2">Uncharacterized protein</fullName>
    </submittedName>
</protein>
<proteinExistence type="predicted"/>
<dbReference type="EMBL" id="JAULSU010000002">
    <property type="protein sequence ID" value="KAK0625849.1"/>
    <property type="molecule type" value="Genomic_DNA"/>
</dbReference>
<evidence type="ECO:0000313" key="2">
    <source>
        <dbReference type="EMBL" id="KAK0625849.1"/>
    </source>
</evidence>
<comment type="caution">
    <text evidence="2">The sequence shown here is derived from an EMBL/GenBank/DDBJ whole genome shotgun (WGS) entry which is preliminary data.</text>
</comment>
<reference evidence="2" key="1">
    <citation type="submission" date="2023-06" db="EMBL/GenBank/DDBJ databases">
        <title>Genome-scale phylogeny and comparative genomics of the fungal order Sordariales.</title>
        <authorList>
            <consortium name="Lawrence Berkeley National Laboratory"/>
            <person name="Hensen N."/>
            <person name="Bonometti L."/>
            <person name="Westerberg I."/>
            <person name="Brannstrom I.O."/>
            <person name="Guillou S."/>
            <person name="Cros-Aarteil S."/>
            <person name="Calhoun S."/>
            <person name="Haridas S."/>
            <person name="Kuo A."/>
            <person name="Mondo S."/>
            <person name="Pangilinan J."/>
            <person name="Riley R."/>
            <person name="Labutti K."/>
            <person name="Andreopoulos B."/>
            <person name="Lipzen A."/>
            <person name="Chen C."/>
            <person name="Yanf M."/>
            <person name="Daum C."/>
            <person name="Ng V."/>
            <person name="Clum A."/>
            <person name="Steindorff A."/>
            <person name="Ohm R."/>
            <person name="Martin F."/>
            <person name="Silar P."/>
            <person name="Natvig D."/>
            <person name="Lalanne C."/>
            <person name="Gautier V."/>
            <person name="Ament-Velasquez S.L."/>
            <person name="Kruys A."/>
            <person name="Hutchinson M.I."/>
            <person name="Powell A.J."/>
            <person name="Barry K."/>
            <person name="Miller A.N."/>
            <person name="Grigoriev I.V."/>
            <person name="Debuchy R."/>
            <person name="Gladieux P."/>
            <person name="Thoren M.H."/>
            <person name="Johannesson H."/>
        </authorList>
    </citation>
    <scope>NUCLEOTIDE SEQUENCE</scope>
    <source>
        <strain evidence="2">CBS 606.72</strain>
    </source>
</reference>
<gene>
    <name evidence="2" type="ORF">B0T14DRAFT_88256</name>
</gene>
<feature type="region of interest" description="Disordered" evidence="1">
    <location>
        <begin position="96"/>
        <end position="146"/>
    </location>
</feature>
<name>A0AA40C5W9_9PEZI</name>
<keyword evidence="3" id="KW-1185">Reference proteome</keyword>
<evidence type="ECO:0000256" key="1">
    <source>
        <dbReference type="SAM" id="MobiDB-lite"/>
    </source>
</evidence>
<dbReference type="AlphaFoldDB" id="A0AA40C5W9"/>
<feature type="compositionally biased region" description="Basic and acidic residues" evidence="1">
    <location>
        <begin position="114"/>
        <end position="133"/>
    </location>
</feature>
<evidence type="ECO:0000313" key="3">
    <source>
        <dbReference type="Proteomes" id="UP001175000"/>
    </source>
</evidence>
<dbReference type="Proteomes" id="UP001175000">
    <property type="component" value="Unassembled WGS sequence"/>
</dbReference>
<sequence length="165" mass="18335">MSSDQTNGEALSRLIPSNCFHMASPSGRIHVTNTRTLALAHSRTHRDTHTGGAVFSLTATVPNILSMYPNYFHVLAIICPFHHHHASALPPIPPIHRSRQPGVLDTMSSPNRSDGTDRNKANAEKTMQTRDMKPTSSRNAWSKSVLPKAKVSSRKAVIIRQRVWR</sequence>